<name>A0A1J4JHQ6_9EUKA</name>
<dbReference type="VEuPathDB" id="TrichDB:TRFO_35382"/>
<dbReference type="Proteomes" id="UP000179807">
    <property type="component" value="Unassembled WGS sequence"/>
</dbReference>
<feature type="compositionally biased region" description="Low complexity" evidence="1">
    <location>
        <begin position="256"/>
        <end position="270"/>
    </location>
</feature>
<evidence type="ECO:0000313" key="4">
    <source>
        <dbReference type="Proteomes" id="UP000179807"/>
    </source>
</evidence>
<feature type="domain" description="C2H2-type" evidence="2">
    <location>
        <begin position="331"/>
        <end position="352"/>
    </location>
</feature>
<dbReference type="EMBL" id="MLAK01001067">
    <property type="protein sequence ID" value="OHS98257.1"/>
    <property type="molecule type" value="Genomic_DNA"/>
</dbReference>
<evidence type="ECO:0000259" key="2">
    <source>
        <dbReference type="PROSITE" id="PS00028"/>
    </source>
</evidence>
<reference evidence="3" key="1">
    <citation type="submission" date="2016-10" db="EMBL/GenBank/DDBJ databases">
        <authorList>
            <person name="Benchimol M."/>
            <person name="Almeida L.G."/>
            <person name="Vasconcelos A.T."/>
            <person name="Perreira-Neves A."/>
            <person name="Rosa I.A."/>
            <person name="Tasca T."/>
            <person name="Bogo M.R."/>
            <person name="de Souza W."/>
        </authorList>
    </citation>
    <scope>NUCLEOTIDE SEQUENCE [LARGE SCALE GENOMIC DNA]</scope>
    <source>
        <strain evidence="3">K</strain>
    </source>
</reference>
<sequence>MNYNQNQYISLIDDINKFQTFSETTWVVNTMKNIRFFPEYSSNTYLVDARNKNNGEFLRHIADADTFGCFLDMRNIQGNYILHHLVVSCQQGTVIFFSFEKESNEIIKEFFSQISSRTCYGKGFTAYKKILHARQIPLKCKDIESSEYFANFQKFRNSISSIASAFDNYRTKIFSQTAENTNTVLECIALAFEAASIHYYITNSQVREFSMIPHVLNVNNVQQDYSLPPGYSMDTTPVFPPGYTQSPNPNLDNPALKPSSLSTSSLKSPSDQQIAKQENNVTFAPISPKMLQVNVQKKSKINKKFWKNLEMLAAILESTRKIETTKGNFTCKACKCDFDTYVHLLEHCWNNHQSALE</sequence>
<protein>
    <recommendedName>
        <fullName evidence="2">C2H2-type domain-containing protein</fullName>
    </recommendedName>
</protein>
<dbReference type="GeneID" id="94844921"/>
<feature type="region of interest" description="Disordered" evidence="1">
    <location>
        <begin position="236"/>
        <end position="274"/>
    </location>
</feature>
<dbReference type="AlphaFoldDB" id="A0A1J4JHQ6"/>
<keyword evidence="4" id="KW-1185">Reference proteome</keyword>
<evidence type="ECO:0000256" key="1">
    <source>
        <dbReference type="SAM" id="MobiDB-lite"/>
    </source>
</evidence>
<comment type="caution">
    <text evidence="3">The sequence shown here is derived from an EMBL/GenBank/DDBJ whole genome shotgun (WGS) entry which is preliminary data.</text>
</comment>
<dbReference type="InterPro" id="IPR013087">
    <property type="entry name" value="Znf_C2H2_type"/>
</dbReference>
<evidence type="ECO:0000313" key="3">
    <source>
        <dbReference type="EMBL" id="OHS98257.1"/>
    </source>
</evidence>
<dbReference type="PROSITE" id="PS00028">
    <property type="entry name" value="ZINC_FINGER_C2H2_1"/>
    <property type="match status" value="1"/>
</dbReference>
<accession>A0A1J4JHQ6</accession>
<gene>
    <name evidence="3" type="ORF">TRFO_35382</name>
</gene>
<organism evidence="3 4">
    <name type="scientific">Tritrichomonas foetus</name>
    <dbReference type="NCBI Taxonomy" id="1144522"/>
    <lineage>
        <taxon>Eukaryota</taxon>
        <taxon>Metamonada</taxon>
        <taxon>Parabasalia</taxon>
        <taxon>Tritrichomonadida</taxon>
        <taxon>Tritrichomonadidae</taxon>
        <taxon>Tritrichomonas</taxon>
    </lineage>
</organism>
<proteinExistence type="predicted"/>
<dbReference type="RefSeq" id="XP_068351394.1">
    <property type="nucleotide sequence ID" value="XM_068510217.1"/>
</dbReference>